<dbReference type="Pfam" id="PF13191">
    <property type="entry name" value="AAA_16"/>
    <property type="match status" value="1"/>
</dbReference>
<dbReference type="Pfam" id="PF00196">
    <property type="entry name" value="GerE"/>
    <property type="match status" value="1"/>
</dbReference>
<dbReference type="SMART" id="SM00421">
    <property type="entry name" value="HTH_LUXR"/>
    <property type="match status" value="1"/>
</dbReference>
<evidence type="ECO:0000313" key="6">
    <source>
        <dbReference type="Proteomes" id="UP000578449"/>
    </source>
</evidence>
<feature type="domain" description="HTH luxR-type" evidence="4">
    <location>
        <begin position="386"/>
        <end position="451"/>
    </location>
</feature>
<dbReference type="InterPro" id="IPR036388">
    <property type="entry name" value="WH-like_DNA-bd_sf"/>
</dbReference>
<dbReference type="PRINTS" id="PR00038">
    <property type="entry name" value="HTHLUXR"/>
</dbReference>
<dbReference type="Gene3D" id="1.10.10.10">
    <property type="entry name" value="Winged helix-like DNA-binding domain superfamily/Winged helix DNA-binding domain"/>
    <property type="match status" value="1"/>
</dbReference>
<proteinExistence type="predicted"/>
<dbReference type="GO" id="GO:0005524">
    <property type="term" value="F:ATP binding"/>
    <property type="evidence" value="ECO:0007669"/>
    <property type="project" value="UniProtKB-KW"/>
</dbReference>
<keyword evidence="5" id="KW-0238">DNA-binding</keyword>
<dbReference type="EMBL" id="JACHGN010000003">
    <property type="protein sequence ID" value="MBB5131917.1"/>
    <property type="molecule type" value="Genomic_DNA"/>
</dbReference>
<dbReference type="InterPro" id="IPR027417">
    <property type="entry name" value="P-loop_NTPase"/>
</dbReference>
<dbReference type="SUPFAM" id="SSF52540">
    <property type="entry name" value="P-loop containing nucleoside triphosphate hydrolases"/>
    <property type="match status" value="1"/>
</dbReference>
<evidence type="ECO:0000259" key="4">
    <source>
        <dbReference type="PROSITE" id="PS50043"/>
    </source>
</evidence>
<keyword evidence="6" id="KW-1185">Reference proteome</keyword>
<dbReference type="RefSeq" id="WP_185048729.1">
    <property type="nucleotide sequence ID" value="NZ_BAABIX010000028.1"/>
</dbReference>
<dbReference type="SUPFAM" id="SSF46894">
    <property type="entry name" value="C-terminal effector domain of the bipartite response regulators"/>
    <property type="match status" value="1"/>
</dbReference>
<protein>
    <submittedName>
        <fullName evidence="5">DNA-binding CsgD family transcriptional regulator</fullName>
    </submittedName>
</protein>
<dbReference type="Proteomes" id="UP000578449">
    <property type="component" value="Unassembled WGS sequence"/>
</dbReference>
<dbReference type="InterPro" id="IPR041664">
    <property type="entry name" value="AAA_16"/>
</dbReference>
<dbReference type="PANTHER" id="PTHR16305:SF35">
    <property type="entry name" value="TRANSCRIPTIONAL ACTIVATOR DOMAIN"/>
    <property type="match status" value="1"/>
</dbReference>
<accession>A0A840P3V0</accession>
<evidence type="ECO:0000313" key="5">
    <source>
        <dbReference type="EMBL" id="MBB5131917.1"/>
    </source>
</evidence>
<feature type="compositionally biased region" description="Low complexity" evidence="3">
    <location>
        <begin position="229"/>
        <end position="238"/>
    </location>
</feature>
<comment type="caution">
    <text evidence="5">The sequence shown here is derived from an EMBL/GenBank/DDBJ whole genome shotgun (WGS) entry which is preliminary data.</text>
</comment>
<evidence type="ECO:0000256" key="2">
    <source>
        <dbReference type="ARBA" id="ARBA00022840"/>
    </source>
</evidence>
<gene>
    <name evidence="5" type="ORF">HNP84_001630</name>
</gene>
<evidence type="ECO:0000256" key="1">
    <source>
        <dbReference type="ARBA" id="ARBA00022741"/>
    </source>
</evidence>
<name>A0A840P3V0_9ACTN</name>
<dbReference type="GO" id="GO:0005737">
    <property type="term" value="C:cytoplasm"/>
    <property type="evidence" value="ECO:0007669"/>
    <property type="project" value="TreeGrafter"/>
</dbReference>
<dbReference type="GO" id="GO:0006355">
    <property type="term" value="P:regulation of DNA-templated transcription"/>
    <property type="evidence" value="ECO:0007669"/>
    <property type="project" value="InterPro"/>
</dbReference>
<dbReference type="GO" id="GO:0003677">
    <property type="term" value="F:DNA binding"/>
    <property type="evidence" value="ECO:0007669"/>
    <property type="project" value="UniProtKB-KW"/>
</dbReference>
<dbReference type="PROSITE" id="PS50043">
    <property type="entry name" value="HTH_LUXR_2"/>
    <property type="match status" value="1"/>
</dbReference>
<sequence length="458" mass="48196">MRTRERPELRGREGELRAVAALLDTAAGGRGGVLLVEGEPGIGRSALLSWARSTAAGRGFAVVPCAVRELGHLTVGSAPYAPVPEDRDDDPAARGVRAVARAERCLRERTARGPALVAVDDLQRAGHAVLAGLAELCERLADLPVAWLLARATAPPGEAARAFRSLARAGAERVRLAPLGPGATAQVVADVLGLPPGDDLAAPAAEAGGNPRLLLDLLEGLREEGALDLSGPRARLSPALPPPKVPPQARDGRPYRPDGPPYETGHGPGGERPPPERVLAAVRDRLDALGGPARHLVEAAAALGGPFTPERVADLMGTTPAALLPALEEALAAGLLTPGEETLAFRHELVRRAVLADLPLPVRRAVRRQAGAAEPRAPARWECGRPASGWDSLTGTERAVALLVAQGRRNRQVAEELFVSVHTVAFHLRQIFRKLGISSRVDLARIAAERQREGASER</sequence>
<keyword evidence="1" id="KW-0547">Nucleotide-binding</keyword>
<organism evidence="5 6">
    <name type="scientific">Thermocatellispora tengchongensis</name>
    <dbReference type="NCBI Taxonomy" id="1073253"/>
    <lineage>
        <taxon>Bacteria</taxon>
        <taxon>Bacillati</taxon>
        <taxon>Actinomycetota</taxon>
        <taxon>Actinomycetes</taxon>
        <taxon>Streptosporangiales</taxon>
        <taxon>Streptosporangiaceae</taxon>
        <taxon>Thermocatellispora</taxon>
    </lineage>
</organism>
<keyword evidence="2" id="KW-0067">ATP-binding</keyword>
<dbReference type="InterPro" id="IPR016032">
    <property type="entry name" value="Sig_transdc_resp-reg_C-effctor"/>
</dbReference>
<dbReference type="InterPro" id="IPR000792">
    <property type="entry name" value="Tscrpt_reg_LuxR_C"/>
</dbReference>
<dbReference type="AlphaFoldDB" id="A0A840P3V0"/>
<feature type="region of interest" description="Disordered" evidence="3">
    <location>
        <begin position="229"/>
        <end position="276"/>
    </location>
</feature>
<dbReference type="GO" id="GO:0004016">
    <property type="term" value="F:adenylate cyclase activity"/>
    <property type="evidence" value="ECO:0007669"/>
    <property type="project" value="TreeGrafter"/>
</dbReference>
<dbReference type="CDD" id="cd06170">
    <property type="entry name" value="LuxR_C_like"/>
    <property type="match status" value="1"/>
</dbReference>
<reference evidence="5 6" key="1">
    <citation type="submission" date="2020-08" db="EMBL/GenBank/DDBJ databases">
        <title>Genomic Encyclopedia of Type Strains, Phase IV (KMG-IV): sequencing the most valuable type-strain genomes for metagenomic binning, comparative biology and taxonomic classification.</title>
        <authorList>
            <person name="Goeker M."/>
        </authorList>
    </citation>
    <scope>NUCLEOTIDE SEQUENCE [LARGE SCALE GENOMIC DNA]</scope>
    <source>
        <strain evidence="5 6">DSM 45615</strain>
    </source>
</reference>
<evidence type="ECO:0000256" key="3">
    <source>
        <dbReference type="SAM" id="MobiDB-lite"/>
    </source>
</evidence>
<dbReference type="PANTHER" id="PTHR16305">
    <property type="entry name" value="TESTICULAR SOLUBLE ADENYLYL CYCLASE"/>
    <property type="match status" value="1"/>
</dbReference>